<dbReference type="PANTHER" id="PTHR33490">
    <property type="entry name" value="BLR5614 PROTEIN-RELATED"/>
    <property type="match status" value="1"/>
</dbReference>
<dbReference type="Proteomes" id="UP000236286">
    <property type="component" value="Unassembled WGS sequence"/>
</dbReference>
<comment type="caution">
    <text evidence="2">The sequence shown here is derived from an EMBL/GenBank/DDBJ whole genome shotgun (WGS) entry which is preliminary data.</text>
</comment>
<dbReference type="RefSeq" id="WP_102844939.1">
    <property type="nucleotide sequence ID" value="NZ_PDZR01000025.1"/>
</dbReference>
<dbReference type="Gene3D" id="3.10.620.30">
    <property type="match status" value="1"/>
</dbReference>
<dbReference type="InterPro" id="IPR002931">
    <property type="entry name" value="Transglutaminase-like"/>
</dbReference>
<dbReference type="SUPFAM" id="SSF54001">
    <property type="entry name" value="Cysteine proteinases"/>
    <property type="match status" value="1"/>
</dbReference>
<dbReference type="SMART" id="SM00460">
    <property type="entry name" value="TGc"/>
    <property type="match status" value="1"/>
</dbReference>
<sequence length="411" mass="45349">MKGPGPVFEERYRTAREEKIVAMLRLAGFAFEADDSRAEQQVRDALGEWIASGLPFSADAAGGRRFDPVEVIHFLKRRGLEGRDLFWESHYVETGRRLVAEFAAAPGDSVELTLRRTIAVTAPAGKPMRLRAPAPLASVDGPALVVEKAVAEGLDDLRLTVSEGRLEASGLSRGQGEAVMSASYRFPRGWQSVDAPNPRHLGRREGLIVVSEAIEGLARRLAGPSPRPENALRAFWTYMLSEYACGPIHYDQLDLHAPCDFVVRAGWYDCQLGSALFAALCRAVDIPARLIGGYVLYPRAPTNHFWAEAWIGGRGWTPFDLLSWDLSRGGRDADWSDRFFGCIDARMVVERLPLEFTGAIGAKIPAVWRVLQTPADSGVRIDLEGLDGVRVTRDEIGVRLWDGARSPCHRD</sequence>
<organism evidence="2 3">
    <name type="scientific">Methylocella silvestris</name>
    <dbReference type="NCBI Taxonomy" id="199596"/>
    <lineage>
        <taxon>Bacteria</taxon>
        <taxon>Pseudomonadati</taxon>
        <taxon>Pseudomonadota</taxon>
        <taxon>Alphaproteobacteria</taxon>
        <taxon>Hyphomicrobiales</taxon>
        <taxon>Beijerinckiaceae</taxon>
        <taxon>Methylocella</taxon>
    </lineage>
</organism>
<evidence type="ECO:0000313" key="3">
    <source>
        <dbReference type="Proteomes" id="UP000236286"/>
    </source>
</evidence>
<reference evidence="2 3" key="1">
    <citation type="submission" date="2017-10" db="EMBL/GenBank/DDBJ databases">
        <title>Genome announcement of Methylocella silvestris TVC from permafrost.</title>
        <authorList>
            <person name="Wang J."/>
            <person name="Geng K."/>
            <person name="Ul-Haque F."/>
            <person name="Crombie A.T."/>
            <person name="Street L.E."/>
            <person name="Wookey P.A."/>
            <person name="Murrell J.C."/>
            <person name="Pratscher J."/>
        </authorList>
    </citation>
    <scope>NUCLEOTIDE SEQUENCE [LARGE SCALE GENOMIC DNA]</scope>
    <source>
        <strain evidence="2 3">TVC</strain>
    </source>
</reference>
<evidence type="ECO:0000313" key="2">
    <source>
        <dbReference type="EMBL" id="PNG24716.1"/>
    </source>
</evidence>
<evidence type="ECO:0000259" key="1">
    <source>
        <dbReference type="SMART" id="SM00460"/>
    </source>
</evidence>
<feature type="domain" description="Transglutaminase-like" evidence="1">
    <location>
        <begin position="262"/>
        <end position="323"/>
    </location>
</feature>
<dbReference type="AlphaFoldDB" id="A0A2J7TD69"/>
<protein>
    <submittedName>
        <fullName evidence="2">Transglutaminase</fullName>
    </submittedName>
</protein>
<dbReference type="OrthoDB" id="9804023at2"/>
<gene>
    <name evidence="2" type="ORF">CR492_17060</name>
</gene>
<dbReference type="InterPro" id="IPR038765">
    <property type="entry name" value="Papain-like_cys_pep_sf"/>
</dbReference>
<name>A0A2J7TD69_METSI</name>
<dbReference type="PANTHER" id="PTHR33490:SF6">
    <property type="entry name" value="SLL1049 PROTEIN"/>
    <property type="match status" value="1"/>
</dbReference>
<proteinExistence type="predicted"/>
<accession>A0A2J7TD69</accession>
<dbReference type="Pfam" id="PF01841">
    <property type="entry name" value="Transglut_core"/>
    <property type="match status" value="1"/>
</dbReference>
<dbReference type="EMBL" id="PDZR01000025">
    <property type="protein sequence ID" value="PNG24716.1"/>
    <property type="molecule type" value="Genomic_DNA"/>
</dbReference>